<dbReference type="PROSITE" id="PS51257">
    <property type="entry name" value="PROKAR_LIPOPROTEIN"/>
    <property type="match status" value="1"/>
</dbReference>
<reference evidence="2" key="1">
    <citation type="journal article" date="2019" name="Int. J. Syst. Evol. Microbiol.">
        <title>The Global Catalogue of Microorganisms (GCM) 10K type strain sequencing project: providing services to taxonomists for standard genome sequencing and annotation.</title>
        <authorList>
            <consortium name="The Broad Institute Genomics Platform"/>
            <consortium name="The Broad Institute Genome Sequencing Center for Infectious Disease"/>
            <person name="Wu L."/>
            <person name="Ma J."/>
        </authorList>
    </citation>
    <scope>NUCLEOTIDE SEQUENCE [LARGE SCALE GENOMIC DNA]</scope>
    <source>
        <strain evidence="2">GH52</strain>
    </source>
</reference>
<gene>
    <name evidence="1" type="ORF">ACFSJH_14500</name>
</gene>
<organism evidence="1 2">
    <name type="scientific">Paenibacillus yanchengensis</name>
    <dbReference type="NCBI Taxonomy" id="2035833"/>
    <lineage>
        <taxon>Bacteria</taxon>
        <taxon>Bacillati</taxon>
        <taxon>Bacillota</taxon>
        <taxon>Bacilli</taxon>
        <taxon>Bacillales</taxon>
        <taxon>Paenibacillaceae</taxon>
        <taxon>Paenibacillus</taxon>
    </lineage>
</organism>
<keyword evidence="2" id="KW-1185">Reference proteome</keyword>
<evidence type="ECO:0000313" key="1">
    <source>
        <dbReference type="EMBL" id="MFD2116936.1"/>
    </source>
</evidence>
<dbReference type="Proteomes" id="UP001597362">
    <property type="component" value="Unassembled WGS sequence"/>
</dbReference>
<comment type="caution">
    <text evidence="1">The sequence shown here is derived from an EMBL/GenBank/DDBJ whole genome shotgun (WGS) entry which is preliminary data.</text>
</comment>
<protein>
    <recommendedName>
        <fullName evidence="3">DUF3221 domain-containing protein</fullName>
    </recommendedName>
</protein>
<evidence type="ECO:0008006" key="3">
    <source>
        <dbReference type="Google" id="ProtNLM"/>
    </source>
</evidence>
<proteinExistence type="predicted"/>
<dbReference type="RefSeq" id="WP_377773575.1">
    <property type="nucleotide sequence ID" value="NZ_JBHUHO010000032.1"/>
</dbReference>
<name>A0ABW4YMR7_9BACL</name>
<evidence type="ECO:0000313" key="2">
    <source>
        <dbReference type="Proteomes" id="UP001597362"/>
    </source>
</evidence>
<accession>A0ABW4YMR7</accession>
<dbReference type="EMBL" id="JBHUHO010000032">
    <property type="protein sequence ID" value="MFD2116936.1"/>
    <property type="molecule type" value="Genomic_DNA"/>
</dbReference>
<sequence length="253" mass="29248">MQKIWAELLCNRRSIRRSVGLIAVICTVLISSGCSFMRDKLEAQDWVTLSYASLMAMDQYQFSGATAMEVEGKEVSKPLTFQGSVSDHHKLTIQSDQTHHNYTHPAEVMKMLRELPVEQMTVVQEQLDPETNRNTVKIRVTQHNEQSKQYWEQKLRSQMGELTIIQTSQTANQQKVTSALRESEQQLETMLQSLQVKQEIDIVIDVHSILPLRLYEHTTFEYERDGKAMSEVRKTTVRLHSFDGKASNDIYRK</sequence>